<dbReference type="GO" id="GO:0006950">
    <property type="term" value="P:response to stress"/>
    <property type="evidence" value="ECO:0007669"/>
    <property type="project" value="UniProtKB-ARBA"/>
</dbReference>
<proteinExistence type="inferred from homology"/>
<accession>A0AAN9BVP6</accession>
<protein>
    <recommendedName>
        <fullName evidence="11">WD repeat domain phosphoinositide-interacting protein 2</fullName>
    </recommendedName>
</protein>
<dbReference type="EMBL" id="JBAMIC010000002">
    <property type="protein sequence ID" value="KAK7112185.1"/>
    <property type="molecule type" value="Genomic_DNA"/>
</dbReference>
<sequence>MSMVVNSGEQQTNLLFANFNQDNTSLAAGSKSGYRLFSLSSVEKLEPIYENAQEEAYIVERLFASSLVAIVNQQHPRKLKVCHFKKGTEICNYSYSGSILGCKLNRQRLVVCLEESLYIHNIRDMKVLHTIRDTPTNPTGLIALSISNENCYLAFPGSNQMGEVQIFDTINLRGVLMIPAHDNRLAALAFSPAGDKLGTASEKGTVIRVFGLPDGAKLFEFRRGVKRCVSITCLSFNHDATFLCSSSNTETVHVFKLEQPKEKQADESGSWMGMMGNLVKSSASVLPAQMTDMFSQGRSFATAHLPCPGTKNICAITTIQKLPRLLVVNLEGLMYIYNLDPNESGECQLVRQHRLDGASPEGSPGDQASVDRPLTHPSTGVSPAAASAFPAAARRSEGGAQAAGSSGKPAATVWSPGESYAEVLRRKGGPQEMEPSELMDTLLNSPESQPYQDLEQGAMGGEAGDGHGIAGLRLDDDAEFPPMTHKND</sequence>
<dbReference type="AlphaFoldDB" id="A0AAN9BVP6"/>
<dbReference type="SUPFAM" id="SSF50978">
    <property type="entry name" value="WD40 repeat-like"/>
    <property type="match status" value="1"/>
</dbReference>
<evidence type="ECO:0000256" key="6">
    <source>
        <dbReference type="ARBA" id="ARBA00023136"/>
    </source>
</evidence>
<dbReference type="GO" id="GO:0032266">
    <property type="term" value="F:phosphatidylinositol-3-phosphate binding"/>
    <property type="evidence" value="ECO:0007669"/>
    <property type="project" value="UniProtKB-ARBA"/>
</dbReference>
<evidence type="ECO:0000256" key="5">
    <source>
        <dbReference type="ARBA" id="ARBA00023121"/>
    </source>
</evidence>
<dbReference type="InterPro" id="IPR015943">
    <property type="entry name" value="WD40/YVTN_repeat-like_dom_sf"/>
</dbReference>
<dbReference type="FunFam" id="2.130.10.10:FF:000145">
    <property type="entry name" value="WD repeat domain phosphoinositide-interacting protein 2"/>
    <property type="match status" value="1"/>
</dbReference>
<comment type="similarity">
    <text evidence="7">Belongs to the WD repeat PROPPIN family.</text>
</comment>
<evidence type="ECO:0000313" key="9">
    <source>
        <dbReference type="EMBL" id="KAK7112185.1"/>
    </source>
</evidence>
<dbReference type="InterPro" id="IPR048720">
    <property type="entry name" value="PROPPIN"/>
</dbReference>
<dbReference type="GO" id="GO:0012505">
    <property type="term" value="C:endomembrane system"/>
    <property type="evidence" value="ECO:0007669"/>
    <property type="project" value="UniProtKB-SubCell"/>
</dbReference>
<gene>
    <name evidence="9" type="ORF">V1264_011674</name>
</gene>
<feature type="compositionally biased region" description="Gly residues" evidence="8">
    <location>
        <begin position="458"/>
        <end position="469"/>
    </location>
</feature>
<dbReference type="SMART" id="SM00320">
    <property type="entry name" value="WD40"/>
    <property type="match status" value="2"/>
</dbReference>
<evidence type="ECO:0000256" key="1">
    <source>
        <dbReference type="ARBA" id="ARBA00004184"/>
    </source>
</evidence>
<keyword evidence="4" id="KW-0072">Autophagy</keyword>
<organism evidence="9 10">
    <name type="scientific">Littorina saxatilis</name>
    <dbReference type="NCBI Taxonomy" id="31220"/>
    <lineage>
        <taxon>Eukaryota</taxon>
        <taxon>Metazoa</taxon>
        <taxon>Spiralia</taxon>
        <taxon>Lophotrochozoa</taxon>
        <taxon>Mollusca</taxon>
        <taxon>Gastropoda</taxon>
        <taxon>Caenogastropoda</taxon>
        <taxon>Littorinimorpha</taxon>
        <taxon>Littorinoidea</taxon>
        <taxon>Littorinidae</taxon>
        <taxon>Littorina</taxon>
    </lineage>
</organism>
<feature type="compositionally biased region" description="Low complexity" evidence="8">
    <location>
        <begin position="382"/>
        <end position="411"/>
    </location>
</feature>
<evidence type="ECO:0008006" key="11">
    <source>
        <dbReference type="Google" id="ProtNLM"/>
    </source>
</evidence>
<dbReference type="InterPro" id="IPR001680">
    <property type="entry name" value="WD40_rpt"/>
</dbReference>
<dbReference type="Gene3D" id="2.130.10.10">
    <property type="entry name" value="YVTN repeat-like/Quinoprotein amine dehydrogenase"/>
    <property type="match status" value="1"/>
</dbReference>
<evidence type="ECO:0000256" key="2">
    <source>
        <dbReference type="ARBA" id="ARBA00022574"/>
    </source>
</evidence>
<dbReference type="GO" id="GO:0000407">
    <property type="term" value="C:phagophore assembly site"/>
    <property type="evidence" value="ECO:0007669"/>
    <property type="project" value="UniProtKB-ARBA"/>
</dbReference>
<dbReference type="GO" id="GO:0034497">
    <property type="term" value="P:protein localization to phagophore assembly site"/>
    <property type="evidence" value="ECO:0007669"/>
    <property type="project" value="UniProtKB-ARBA"/>
</dbReference>
<keyword evidence="2" id="KW-0853">WD repeat</keyword>
<evidence type="ECO:0000256" key="3">
    <source>
        <dbReference type="ARBA" id="ARBA00022737"/>
    </source>
</evidence>
<reference evidence="9 10" key="1">
    <citation type="submission" date="2024-02" db="EMBL/GenBank/DDBJ databases">
        <title>Chromosome-scale genome assembly of the rough periwinkle Littorina saxatilis.</title>
        <authorList>
            <person name="De Jode A."/>
            <person name="Faria R."/>
            <person name="Formenti G."/>
            <person name="Sims Y."/>
            <person name="Smith T.P."/>
            <person name="Tracey A."/>
            <person name="Wood J.M.D."/>
            <person name="Zagrodzka Z.B."/>
            <person name="Johannesson K."/>
            <person name="Butlin R.K."/>
            <person name="Leder E.H."/>
        </authorList>
    </citation>
    <scope>NUCLEOTIDE SEQUENCE [LARGE SCALE GENOMIC DNA]</scope>
    <source>
        <strain evidence="9">Snail1</strain>
        <tissue evidence="9">Muscle</tissue>
    </source>
</reference>
<evidence type="ECO:0000313" key="10">
    <source>
        <dbReference type="Proteomes" id="UP001374579"/>
    </source>
</evidence>
<keyword evidence="3" id="KW-0677">Repeat</keyword>
<keyword evidence="10" id="KW-1185">Reference proteome</keyword>
<evidence type="ECO:0000256" key="7">
    <source>
        <dbReference type="ARBA" id="ARBA00025740"/>
    </source>
</evidence>
<feature type="region of interest" description="Disordered" evidence="8">
    <location>
        <begin position="355"/>
        <end position="488"/>
    </location>
</feature>
<keyword evidence="6" id="KW-0472">Membrane</keyword>
<keyword evidence="5" id="KW-0446">Lipid-binding</keyword>
<dbReference type="Pfam" id="PF21032">
    <property type="entry name" value="PROPPIN"/>
    <property type="match status" value="1"/>
</dbReference>
<comment type="subcellular location">
    <subcellularLocation>
        <location evidence="1">Endomembrane system</location>
        <topology evidence="1">Peripheral membrane protein</topology>
    </subcellularLocation>
</comment>
<feature type="compositionally biased region" description="Polar residues" evidence="8">
    <location>
        <begin position="442"/>
        <end position="451"/>
    </location>
</feature>
<evidence type="ECO:0000256" key="4">
    <source>
        <dbReference type="ARBA" id="ARBA00023006"/>
    </source>
</evidence>
<name>A0AAN9BVP6_9CAEN</name>
<dbReference type="InterPro" id="IPR036322">
    <property type="entry name" value="WD40_repeat_dom_sf"/>
</dbReference>
<comment type="caution">
    <text evidence="9">The sequence shown here is derived from an EMBL/GenBank/DDBJ whole genome shotgun (WGS) entry which is preliminary data.</text>
</comment>
<evidence type="ECO:0000256" key="8">
    <source>
        <dbReference type="SAM" id="MobiDB-lite"/>
    </source>
</evidence>
<dbReference type="PANTHER" id="PTHR11227">
    <property type="entry name" value="WD-REPEAT PROTEIN INTERACTING WITH PHOSPHOINOSIDES WIPI -RELATED"/>
    <property type="match status" value="1"/>
</dbReference>
<dbReference type="Proteomes" id="UP001374579">
    <property type="component" value="Unassembled WGS sequence"/>
</dbReference>